<dbReference type="InterPro" id="IPR018247">
    <property type="entry name" value="EF_Hand_1_Ca_BS"/>
</dbReference>
<evidence type="ECO:0000313" key="2">
    <source>
        <dbReference type="EMBL" id="SVE16096.1"/>
    </source>
</evidence>
<dbReference type="CDD" id="cd14256">
    <property type="entry name" value="Dockerin_I"/>
    <property type="match status" value="1"/>
</dbReference>
<dbReference type="PROSITE" id="PS00018">
    <property type="entry name" value="EF_HAND_1"/>
    <property type="match status" value="1"/>
</dbReference>
<name>A0A383B7C2_9ZZZZ</name>
<dbReference type="InterPro" id="IPR036439">
    <property type="entry name" value="Dockerin_dom_sf"/>
</dbReference>
<dbReference type="InterPro" id="IPR016134">
    <property type="entry name" value="Dockerin_dom"/>
</dbReference>
<evidence type="ECO:0000259" key="1">
    <source>
        <dbReference type="PROSITE" id="PS51766"/>
    </source>
</evidence>
<dbReference type="GO" id="GO:0004553">
    <property type="term" value="F:hydrolase activity, hydrolyzing O-glycosyl compounds"/>
    <property type="evidence" value="ECO:0007669"/>
    <property type="project" value="InterPro"/>
</dbReference>
<gene>
    <name evidence="2" type="ORF">METZ01_LOCUS468950</name>
</gene>
<proteinExistence type="predicted"/>
<dbReference type="Pfam" id="PF00404">
    <property type="entry name" value="Dockerin_1"/>
    <property type="match status" value="1"/>
</dbReference>
<feature type="non-terminal residue" evidence="2">
    <location>
        <position position="1"/>
    </location>
</feature>
<organism evidence="2">
    <name type="scientific">marine metagenome</name>
    <dbReference type="NCBI Taxonomy" id="408172"/>
    <lineage>
        <taxon>unclassified sequences</taxon>
        <taxon>metagenomes</taxon>
        <taxon>ecological metagenomes</taxon>
    </lineage>
</organism>
<dbReference type="EMBL" id="UINC01198229">
    <property type="protein sequence ID" value="SVE16096.1"/>
    <property type="molecule type" value="Genomic_DNA"/>
</dbReference>
<dbReference type="Gene3D" id="1.10.1330.10">
    <property type="entry name" value="Dockerin domain"/>
    <property type="match status" value="1"/>
</dbReference>
<dbReference type="PROSITE" id="PS51766">
    <property type="entry name" value="DOCKERIN"/>
    <property type="match status" value="1"/>
</dbReference>
<feature type="domain" description="Dockerin" evidence="1">
    <location>
        <begin position="6"/>
        <end position="72"/>
    </location>
</feature>
<dbReference type="GO" id="GO:0000272">
    <property type="term" value="P:polysaccharide catabolic process"/>
    <property type="evidence" value="ECO:0007669"/>
    <property type="project" value="InterPro"/>
</dbReference>
<sequence length="72" mass="7964">PYNTYECWCDGDVNGNGAINVQDLLILVNYISMFDCPNYYGEHLADITGDGDIQVLDIVLMIAWILGTSNCS</sequence>
<accession>A0A383B7C2</accession>
<reference evidence="2" key="1">
    <citation type="submission" date="2018-05" db="EMBL/GenBank/DDBJ databases">
        <authorList>
            <person name="Lanie J.A."/>
            <person name="Ng W.-L."/>
            <person name="Kazmierczak K.M."/>
            <person name="Andrzejewski T.M."/>
            <person name="Davidsen T.M."/>
            <person name="Wayne K.J."/>
            <person name="Tettelin H."/>
            <person name="Glass J.I."/>
            <person name="Rusch D."/>
            <person name="Podicherti R."/>
            <person name="Tsui H.-C.T."/>
            <person name="Winkler M.E."/>
        </authorList>
    </citation>
    <scope>NUCLEOTIDE SEQUENCE</scope>
</reference>
<dbReference type="InterPro" id="IPR002105">
    <property type="entry name" value="Dockerin_1_rpt"/>
</dbReference>
<dbReference type="AlphaFoldDB" id="A0A383B7C2"/>
<protein>
    <recommendedName>
        <fullName evidence="1">Dockerin domain-containing protein</fullName>
    </recommendedName>
</protein>
<dbReference type="SUPFAM" id="SSF63446">
    <property type="entry name" value="Type I dockerin domain"/>
    <property type="match status" value="1"/>
</dbReference>